<dbReference type="Proteomes" id="UP000615446">
    <property type="component" value="Unassembled WGS sequence"/>
</dbReference>
<gene>
    <name evidence="2" type="ORF">RCL2_002425800</name>
    <name evidence="1" type="ORF">RclHR1_20260002</name>
</gene>
<reference evidence="2" key="2">
    <citation type="submission" date="2019-10" db="EMBL/GenBank/DDBJ databases">
        <title>Conservation and host-specific expression of non-tandemly repeated heterogenous ribosome RNA gene in arbuscular mycorrhizal fungi.</title>
        <authorList>
            <person name="Maeda T."/>
            <person name="Kobayashi Y."/>
            <person name="Nakagawa T."/>
            <person name="Ezawa T."/>
            <person name="Yamaguchi K."/>
            <person name="Bino T."/>
            <person name="Nishimoto Y."/>
            <person name="Shigenobu S."/>
            <person name="Kawaguchi M."/>
        </authorList>
    </citation>
    <scope>NUCLEOTIDE SEQUENCE</scope>
    <source>
        <strain evidence="2">HR1</strain>
    </source>
</reference>
<evidence type="ECO:0000313" key="1">
    <source>
        <dbReference type="EMBL" id="GBB92583.1"/>
    </source>
</evidence>
<sequence>MNTTTLALKENISSLIQRDICMFKEVKFPDGSRKIIGYLLTWDNIKECIDMPMTWNNAKLKWSCHFGSSNNKSAYKTTHEIKPSDQILILNRTHPASPIPSVQA</sequence>
<comment type="caution">
    <text evidence="1">The sequence shown here is derived from an EMBL/GenBank/DDBJ whole genome shotgun (WGS) entry which is preliminary data.</text>
</comment>
<proteinExistence type="predicted"/>
<dbReference type="EMBL" id="BLAL01000259">
    <property type="protein sequence ID" value="GES97675.1"/>
    <property type="molecule type" value="Genomic_DNA"/>
</dbReference>
<dbReference type="AlphaFoldDB" id="A0A2Z6QQ94"/>
<dbReference type="EMBL" id="BEXD01001143">
    <property type="protein sequence ID" value="GBB92583.1"/>
    <property type="molecule type" value="Genomic_DNA"/>
</dbReference>
<accession>A0A2Z6QQ94</accession>
<name>A0A2Z6QQ94_9GLOM</name>
<protein>
    <submittedName>
        <fullName evidence="1">Uncharacterized protein</fullName>
    </submittedName>
</protein>
<evidence type="ECO:0000313" key="2">
    <source>
        <dbReference type="EMBL" id="GES97675.1"/>
    </source>
</evidence>
<reference evidence="1 3" key="1">
    <citation type="submission" date="2017-11" db="EMBL/GenBank/DDBJ databases">
        <title>The genome of Rhizophagus clarus HR1 reveals common genetic basis of auxotrophy among arbuscular mycorrhizal fungi.</title>
        <authorList>
            <person name="Kobayashi Y."/>
        </authorList>
    </citation>
    <scope>NUCLEOTIDE SEQUENCE [LARGE SCALE GENOMIC DNA]</scope>
    <source>
        <strain evidence="1 3">HR1</strain>
    </source>
</reference>
<organism evidence="1 3">
    <name type="scientific">Rhizophagus clarus</name>
    <dbReference type="NCBI Taxonomy" id="94130"/>
    <lineage>
        <taxon>Eukaryota</taxon>
        <taxon>Fungi</taxon>
        <taxon>Fungi incertae sedis</taxon>
        <taxon>Mucoromycota</taxon>
        <taxon>Glomeromycotina</taxon>
        <taxon>Glomeromycetes</taxon>
        <taxon>Glomerales</taxon>
        <taxon>Glomeraceae</taxon>
        <taxon>Rhizophagus</taxon>
    </lineage>
</organism>
<evidence type="ECO:0000313" key="3">
    <source>
        <dbReference type="Proteomes" id="UP000247702"/>
    </source>
</evidence>
<keyword evidence="3" id="KW-1185">Reference proteome</keyword>
<dbReference type="Proteomes" id="UP000247702">
    <property type="component" value="Unassembled WGS sequence"/>
</dbReference>